<evidence type="ECO:0000313" key="3">
    <source>
        <dbReference type="EMBL" id="SDR94308.1"/>
    </source>
</evidence>
<reference evidence="2 5" key="3">
    <citation type="submission" date="2024-04" db="EMBL/GenBank/DDBJ databases">
        <title>Draft genome sequence of Halopseudomonas sabulinigri NBRC 116187.</title>
        <authorList>
            <person name="Miyakawa T."/>
            <person name="Kusuya Y."/>
            <person name="Miura T."/>
        </authorList>
    </citation>
    <scope>NUCLEOTIDE SEQUENCE [LARGE SCALE GENOMIC DNA]</scope>
    <source>
        <strain evidence="2 5">4NH20-0042</strain>
    </source>
</reference>
<evidence type="ECO:0008006" key="6">
    <source>
        <dbReference type="Google" id="ProtNLM"/>
    </source>
</evidence>
<organism evidence="3 4">
    <name type="scientific">Halopseudomonas sabulinigri</name>
    <dbReference type="NCBI Taxonomy" id="472181"/>
    <lineage>
        <taxon>Bacteria</taxon>
        <taxon>Pseudomonadati</taxon>
        <taxon>Pseudomonadota</taxon>
        <taxon>Gammaproteobacteria</taxon>
        <taxon>Pseudomonadales</taxon>
        <taxon>Pseudomonadaceae</taxon>
        <taxon>Halopseudomonas</taxon>
    </lineage>
</organism>
<evidence type="ECO:0000256" key="1">
    <source>
        <dbReference type="SAM" id="Phobius"/>
    </source>
</evidence>
<dbReference type="AlphaFoldDB" id="A0A1H1N623"/>
<dbReference type="Proteomes" id="UP001486808">
    <property type="component" value="Unassembled WGS sequence"/>
</dbReference>
<dbReference type="EMBL" id="BAABWD010000001">
    <property type="protein sequence ID" value="GAA6130201.1"/>
    <property type="molecule type" value="Genomic_DNA"/>
</dbReference>
<gene>
    <name evidence="2" type="ORF">NBRC116187_05610</name>
    <name evidence="3" type="ORF">SAMN05216271_0789</name>
</gene>
<keyword evidence="1" id="KW-0472">Membrane</keyword>
<keyword evidence="1" id="KW-0812">Transmembrane</keyword>
<dbReference type="OrthoDB" id="8820575at2"/>
<evidence type="ECO:0000313" key="5">
    <source>
        <dbReference type="Proteomes" id="UP001486808"/>
    </source>
</evidence>
<sequence>MKCFNHTTDDAIGICKICAKALCMPCTTDTGSGLVCSQSCAAELADLDEIMRKNKVLLGVGSERKSIPTGLLMFFFFGVMFTGFGLYFALVKGRDDYFLVLMGLGFLVIGGIGWWRNRKINISC</sequence>
<dbReference type="EMBL" id="LT629763">
    <property type="protein sequence ID" value="SDR94308.1"/>
    <property type="molecule type" value="Genomic_DNA"/>
</dbReference>
<dbReference type="RefSeq" id="WP_092284040.1">
    <property type="nucleotide sequence ID" value="NZ_BAABWD010000001.1"/>
</dbReference>
<reference evidence="3" key="2">
    <citation type="submission" date="2016-10" db="EMBL/GenBank/DDBJ databases">
        <authorList>
            <person name="de Groot N.N."/>
        </authorList>
    </citation>
    <scope>NUCLEOTIDE SEQUENCE [LARGE SCALE GENOMIC DNA]</scope>
    <source>
        <strain evidence="3">JCM 14963</strain>
    </source>
</reference>
<protein>
    <recommendedName>
        <fullName evidence="6">B box-type domain-containing protein</fullName>
    </recommendedName>
</protein>
<accession>A0A1H1N623</accession>
<evidence type="ECO:0000313" key="4">
    <source>
        <dbReference type="Proteomes" id="UP000243413"/>
    </source>
</evidence>
<keyword evidence="5" id="KW-1185">Reference proteome</keyword>
<feature type="transmembrane region" description="Helical" evidence="1">
    <location>
        <begin position="97"/>
        <end position="115"/>
    </location>
</feature>
<feature type="transmembrane region" description="Helical" evidence="1">
    <location>
        <begin position="71"/>
        <end position="91"/>
    </location>
</feature>
<keyword evidence="1" id="KW-1133">Transmembrane helix</keyword>
<name>A0A1H1N623_9GAMM</name>
<proteinExistence type="predicted"/>
<dbReference type="STRING" id="472181.SAMN05216271_0789"/>
<dbReference type="Proteomes" id="UP000243413">
    <property type="component" value="Chromosome I"/>
</dbReference>
<reference evidence="4" key="1">
    <citation type="submission" date="2016-10" db="EMBL/GenBank/DDBJ databases">
        <authorList>
            <person name="Varghese N."/>
            <person name="Submissions S."/>
        </authorList>
    </citation>
    <scope>NUCLEOTIDE SEQUENCE [LARGE SCALE GENOMIC DNA]</scope>
    <source>
        <strain evidence="4">JCM 14963</strain>
    </source>
</reference>
<evidence type="ECO:0000313" key="2">
    <source>
        <dbReference type="EMBL" id="GAA6130201.1"/>
    </source>
</evidence>